<gene>
    <name evidence="1" type="ORF">JJB74_15715</name>
</gene>
<dbReference type="EMBL" id="JAEPBG010000006">
    <property type="protein sequence ID" value="MBK4736069.1"/>
    <property type="molecule type" value="Genomic_DNA"/>
</dbReference>
<accession>A0A934SUZ8</accession>
<dbReference type="AlphaFoldDB" id="A0A934SUZ8"/>
<comment type="caution">
    <text evidence="1">The sequence shown here is derived from an EMBL/GenBank/DDBJ whole genome shotgun (WGS) entry which is preliminary data.</text>
</comment>
<proteinExistence type="predicted"/>
<sequence>MNASVSQFTKTDAEAALAEVREVQQGFASSEDGVVAAVDADVPSAEQVEAFRARAQKQRQRGKRDLERRHSGVASVLKTVVLNERVIGSSFQRYFSSIENGIYVIGRRGEIFVGEAAAAKIVEKIEDMLESISQELVSEEEAIKIQYEVASTATGFVKPDYIGAAAEHEVQIRTRSGLKAVGLFMRYDALLQKVQAMYWNGHIEDTYVQDIELRCKRQFQKLFNFIRSSINGMYRKGTAVKSAAPAGSAAALVSEGAQAEAA</sequence>
<evidence type="ECO:0000313" key="2">
    <source>
        <dbReference type="Proteomes" id="UP000622890"/>
    </source>
</evidence>
<keyword evidence="2" id="KW-1185">Reference proteome</keyword>
<evidence type="ECO:0008006" key="3">
    <source>
        <dbReference type="Google" id="ProtNLM"/>
    </source>
</evidence>
<dbReference type="RefSeq" id="WP_200593135.1">
    <property type="nucleotide sequence ID" value="NZ_JAEPBG010000006.1"/>
</dbReference>
<protein>
    <recommendedName>
        <fullName evidence="3">DUF1845 domain-containing protein</fullName>
    </recommendedName>
</protein>
<reference evidence="1" key="1">
    <citation type="submission" date="2021-01" db="EMBL/GenBank/DDBJ databases">
        <title>Genome sequence of strain Noviherbaspirillum sp. DKR-6.</title>
        <authorList>
            <person name="Chaudhary D.K."/>
        </authorList>
    </citation>
    <scope>NUCLEOTIDE SEQUENCE</scope>
    <source>
        <strain evidence="1">DKR-6</strain>
    </source>
</reference>
<evidence type="ECO:0000313" key="1">
    <source>
        <dbReference type="EMBL" id="MBK4736069.1"/>
    </source>
</evidence>
<dbReference type="Proteomes" id="UP000622890">
    <property type="component" value="Unassembled WGS sequence"/>
</dbReference>
<organism evidence="1 2">
    <name type="scientific">Noviherbaspirillum pedocola</name>
    <dbReference type="NCBI Taxonomy" id="2801341"/>
    <lineage>
        <taxon>Bacteria</taxon>
        <taxon>Pseudomonadati</taxon>
        <taxon>Pseudomonadota</taxon>
        <taxon>Betaproteobacteria</taxon>
        <taxon>Burkholderiales</taxon>
        <taxon>Oxalobacteraceae</taxon>
        <taxon>Noviherbaspirillum</taxon>
    </lineage>
</organism>
<name>A0A934SUZ8_9BURK</name>